<evidence type="ECO:0000313" key="4">
    <source>
        <dbReference type="Proteomes" id="UP000734854"/>
    </source>
</evidence>
<dbReference type="AlphaFoldDB" id="A0A8J5II48"/>
<evidence type="ECO:0000256" key="2">
    <source>
        <dbReference type="SAM" id="Phobius"/>
    </source>
</evidence>
<dbReference type="Proteomes" id="UP000734854">
    <property type="component" value="Unassembled WGS sequence"/>
</dbReference>
<proteinExistence type="predicted"/>
<protein>
    <submittedName>
        <fullName evidence="3">Uncharacterized protein</fullName>
    </submittedName>
</protein>
<keyword evidence="2" id="KW-0472">Membrane</keyword>
<accession>A0A8J5II48</accession>
<keyword evidence="4" id="KW-1185">Reference proteome</keyword>
<sequence length="259" mass="27945">MSTSSPMLSSEAGRLPPPFSMPTEDTLPPSDAKERPAELLLSSPSDLLKSMTLTPPLLFSLPQDIVASSAAAFTGYPQLTPASRALSSYFTALTLAPQPGVTSSSPSQPWPTTTPARAPLHIPSKQPPAIDVAANITVGTPAVGSDQLAPISFRVLSILTGSIVKHIETLVRLGNFGVPLYVFTQFITFGFAYTPLYLVWEKVIGMHETKSVFKRALAPRGDDPYMFPSDRIPLLWLYQLHRPPFSLASQSTSSLPQLI</sequence>
<organism evidence="3 4">
    <name type="scientific">Zingiber officinale</name>
    <name type="common">Ginger</name>
    <name type="synonym">Amomum zingiber</name>
    <dbReference type="NCBI Taxonomy" id="94328"/>
    <lineage>
        <taxon>Eukaryota</taxon>
        <taxon>Viridiplantae</taxon>
        <taxon>Streptophyta</taxon>
        <taxon>Embryophyta</taxon>
        <taxon>Tracheophyta</taxon>
        <taxon>Spermatophyta</taxon>
        <taxon>Magnoliopsida</taxon>
        <taxon>Liliopsida</taxon>
        <taxon>Zingiberales</taxon>
        <taxon>Zingiberaceae</taxon>
        <taxon>Zingiber</taxon>
    </lineage>
</organism>
<feature type="transmembrane region" description="Helical" evidence="2">
    <location>
        <begin position="180"/>
        <end position="200"/>
    </location>
</feature>
<evidence type="ECO:0000313" key="3">
    <source>
        <dbReference type="EMBL" id="KAG6535520.1"/>
    </source>
</evidence>
<evidence type="ECO:0000256" key="1">
    <source>
        <dbReference type="SAM" id="MobiDB-lite"/>
    </source>
</evidence>
<gene>
    <name evidence="3" type="ORF">ZIOFF_000542</name>
</gene>
<name>A0A8J5II48_ZINOF</name>
<keyword evidence="2" id="KW-0812">Transmembrane</keyword>
<feature type="region of interest" description="Disordered" evidence="1">
    <location>
        <begin position="1"/>
        <end position="37"/>
    </location>
</feature>
<keyword evidence="2" id="KW-1133">Transmembrane helix</keyword>
<reference evidence="3 4" key="1">
    <citation type="submission" date="2020-08" db="EMBL/GenBank/DDBJ databases">
        <title>Plant Genome Project.</title>
        <authorList>
            <person name="Zhang R.-G."/>
        </authorList>
    </citation>
    <scope>NUCLEOTIDE SEQUENCE [LARGE SCALE GENOMIC DNA]</scope>
    <source>
        <tissue evidence="3">Rhizome</tissue>
    </source>
</reference>
<dbReference type="EMBL" id="JACMSC010000001">
    <property type="protein sequence ID" value="KAG6535520.1"/>
    <property type="molecule type" value="Genomic_DNA"/>
</dbReference>
<comment type="caution">
    <text evidence="3">The sequence shown here is derived from an EMBL/GenBank/DDBJ whole genome shotgun (WGS) entry which is preliminary data.</text>
</comment>